<evidence type="ECO:0000256" key="8">
    <source>
        <dbReference type="ARBA" id="ARBA00023125"/>
    </source>
</evidence>
<keyword evidence="2 12" id="KW-0639">Primosome</keyword>
<dbReference type="OrthoDB" id="9773982at2"/>
<comment type="similarity">
    <text evidence="1 12">Belongs to the helicase family. DnaB subfamily.</text>
</comment>
<evidence type="ECO:0000256" key="7">
    <source>
        <dbReference type="ARBA" id="ARBA00022840"/>
    </source>
</evidence>
<dbReference type="GO" id="GO:0006269">
    <property type="term" value="P:DNA replication, synthesis of primer"/>
    <property type="evidence" value="ECO:0007669"/>
    <property type="project" value="UniProtKB-UniRule"/>
</dbReference>
<dbReference type="GO" id="GO:0003677">
    <property type="term" value="F:DNA binding"/>
    <property type="evidence" value="ECO:0007669"/>
    <property type="project" value="UniProtKB-UniRule"/>
</dbReference>
<evidence type="ECO:0000256" key="12">
    <source>
        <dbReference type="RuleBase" id="RU362085"/>
    </source>
</evidence>
<dbReference type="Pfam" id="PF03796">
    <property type="entry name" value="DnaB_C"/>
    <property type="match status" value="1"/>
</dbReference>
<dbReference type="InterPro" id="IPR007692">
    <property type="entry name" value="DNA_helicase_DnaB"/>
</dbReference>
<dbReference type="EMBL" id="NIQC01000017">
    <property type="protein sequence ID" value="OWZ83517.1"/>
    <property type="molecule type" value="Genomic_DNA"/>
</dbReference>
<dbReference type="Gene3D" id="1.10.860.10">
    <property type="entry name" value="DNAb Helicase, Chain A"/>
    <property type="match status" value="1"/>
</dbReference>
<dbReference type="AlphaFoldDB" id="A0A226BZI6"/>
<dbReference type="Gene3D" id="3.40.50.300">
    <property type="entry name" value="P-loop containing nucleotide triphosphate hydrolases"/>
    <property type="match status" value="1"/>
</dbReference>
<evidence type="ECO:0000259" key="13">
    <source>
        <dbReference type="PROSITE" id="PS51199"/>
    </source>
</evidence>
<dbReference type="GO" id="GO:0005524">
    <property type="term" value="F:ATP binding"/>
    <property type="evidence" value="ECO:0007669"/>
    <property type="project" value="UniProtKB-UniRule"/>
</dbReference>
<keyword evidence="9" id="KW-0413">Isomerase</keyword>
<protein>
    <recommendedName>
        <fullName evidence="11 12">Replicative DNA helicase</fullName>
        <ecNumber evidence="11 12">5.6.2.3</ecNumber>
    </recommendedName>
</protein>
<keyword evidence="3 12" id="KW-0235">DNA replication</keyword>
<dbReference type="GO" id="GO:0042802">
    <property type="term" value="F:identical protein binding"/>
    <property type="evidence" value="ECO:0007669"/>
    <property type="project" value="UniProtKB-ARBA"/>
</dbReference>
<keyword evidence="8 12" id="KW-0238">DNA-binding</keyword>
<evidence type="ECO:0000256" key="9">
    <source>
        <dbReference type="ARBA" id="ARBA00023235"/>
    </source>
</evidence>
<evidence type="ECO:0000313" key="15">
    <source>
        <dbReference type="Proteomes" id="UP000214588"/>
    </source>
</evidence>
<dbReference type="GO" id="GO:0005829">
    <property type="term" value="C:cytosol"/>
    <property type="evidence" value="ECO:0007669"/>
    <property type="project" value="TreeGrafter"/>
</dbReference>
<dbReference type="NCBIfam" id="NF004384">
    <property type="entry name" value="PRK05748.1"/>
    <property type="match status" value="1"/>
</dbReference>
<evidence type="ECO:0000256" key="5">
    <source>
        <dbReference type="ARBA" id="ARBA00022801"/>
    </source>
</evidence>
<dbReference type="InterPro" id="IPR027417">
    <property type="entry name" value="P-loop_NTPase"/>
</dbReference>
<dbReference type="InterPro" id="IPR007694">
    <property type="entry name" value="DNA_helicase_DnaB-like_C"/>
</dbReference>
<evidence type="ECO:0000256" key="11">
    <source>
        <dbReference type="NCBIfam" id="TIGR00665"/>
    </source>
</evidence>
<dbReference type="PROSITE" id="PS51199">
    <property type="entry name" value="SF4_HELICASE"/>
    <property type="match status" value="1"/>
</dbReference>
<dbReference type="Pfam" id="PF00772">
    <property type="entry name" value="DnaB"/>
    <property type="match status" value="1"/>
</dbReference>
<keyword evidence="5 12" id="KW-0378">Hydrolase</keyword>
<gene>
    <name evidence="14" type="ORF">CDO51_08340</name>
</gene>
<comment type="function">
    <text evidence="12">The main replicative DNA helicase, it participates in initiation and elongation during chromosome replication. Travels ahead of the DNA replisome, separating dsDNA into templates for DNA synthesis. A processive ATP-dependent 5'-3' DNA helicase it has DNA-dependent ATPase activity.</text>
</comment>
<dbReference type="FunFam" id="1.10.860.10:FF:000001">
    <property type="entry name" value="Replicative DNA helicase"/>
    <property type="match status" value="1"/>
</dbReference>
<evidence type="ECO:0000256" key="4">
    <source>
        <dbReference type="ARBA" id="ARBA00022741"/>
    </source>
</evidence>
<dbReference type="GO" id="GO:0043139">
    <property type="term" value="F:5'-3' DNA helicase activity"/>
    <property type="evidence" value="ECO:0007669"/>
    <property type="project" value="UniProtKB-EC"/>
</dbReference>
<keyword evidence="6 12" id="KW-0347">Helicase</keyword>
<dbReference type="InterPro" id="IPR016136">
    <property type="entry name" value="DNA_helicase_N/primase_C"/>
</dbReference>
<evidence type="ECO:0000256" key="6">
    <source>
        <dbReference type="ARBA" id="ARBA00022806"/>
    </source>
</evidence>
<dbReference type="PANTHER" id="PTHR30153:SF2">
    <property type="entry name" value="REPLICATIVE DNA HELICASE"/>
    <property type="match status" value="1"/>
</dbReference>
<comment type="caution">
    <text evidence="14">The sequence shown here is derived from an EMBL/GenBank/DDBJ whole genome shotgun (WGS) entry which is preliminary data.</text>
</comment>
<dbReference type="InterPro" id="IPR007693">
    <property type="entry name" value="DNA_helicase_DnaB-like_N"/>
</dbReference>
<dbReference type="NCBIfam" id="TIGR00665">
    <property type="entry name" value="DnaB"/>
    <property type="match status" value="1"/>
</dbReference>
<dbReference type="FunFam" id="3.40.50.300:FF:000076">
    <property type="entry name" value="Replicative DNA helicase"/>
    <property type="match status" value="1"/>
</dbReference>
<proteinExistence type="inferred from homology"/>
<keyword evidence="7 12" id="KW-0067">ATP-binding</keyword>
<dbReference type="SUPFAM" id="SSF52540">
    <property type="entry name" value="P-loop containing nucleoside triphosphate hydrolases"/>
    <property type="match status" value="1"/>
</dbReference>
<dbReference type="InterPro" id="IPR036185">
    <property type="entry name" value="DNA_heli_DnaB-like_N_sf"/>
</dbReference>
<evidence type="ECO:0000256" key="10">
    <source>
        <dbReference type="ARBA" id="ARBA00048954"/>
    </source>
</evidence>
<evidence type="ECO:0000256" key="2">
    <source>
        <dbReference type="ARBA" id="ARBA00022515"/>
    </source>
</evidence>
<dbReference type="GO" id="GO:1990077">
    <property type="term" value="C:primosome complex"/>
    <property type="evidence" value="ECO:0007669"/>
    <property type="project" value="UniProtKB-UniRule"/>
</dbReference>
<evidence type="ECO:0000313" key="14">
    <source>
        <dbReference type="EMBL" id="OWZ83517.1"/>
    </source>
</evidence>
<dbReference type="SUPFAM" id="SSF48024">
    <property type="entry name" value="N-terminal domain of DnaB helicase"/>
    <property type="match status" value="1"/>
</dbReference>
<dbReference type="Proteomes" id="UP000214588">
    <property type="component" value="Unassembled WGS sequence"/>
</dbReference>
<dbReference type="EC" id="5.6.2.3" evidence="11 12"/>
<name>A0A226BZI6_9FIRM</name>
<comment type="catalytic activity">
    <reaction evidence="10 12">
        <text>ATP + H2O = ADP + phosphate + H(+)</text>
        <dbReference type="Rhea" id="RHEA:13065"/>
        <dbReference type="ChEBI" id="CHEBI:15377"/>
        <dbReference type="ChEBI" id="CHEBI:15378"/>
        <dbReference type="ChEBI" id="CHEBI:30616"/>
        <dbReference type="ChEBI" id="CHEBI:43474"/>
        <dbReference type="ChEBI" id="CHEBI:456216"/>
        <dbReference type="EC" id="5.6.2.3"/>
    </reaction>
</comment>
<keyword evidence="15" id="KW-1185">Reference proteome</keyword>
<feature type="domain" description="SF4 helicase" evidence="13">
    <location>
        <begin position="175"/>
        <end position="440"/>
    </location>
</feature>
<keyword evidence="4 12" id="KW-0547">Nucleotide-binding</keyword>
<organism evidence="14 15">
    <name type="scientific">Natranaerobius trueperi</name>
    <dbReference type="NCBI Taxonomy" id="759412"/>
    <lineage>
        <taxon>Bacteria</taxon>
        <taxon>Bacillati</taxon>
        <taxon>Bacillota</taxon>
        <taxon>Clostridia</taxon>
        <taxon>Natranaerobiales</taxon>
        <taxon>Natranaerobiaceae</taxon>
        <taxon>Natranaerobius</taxon>
    </lineage>
</organism>
<reference evidence="14 15" key="1">
    <citation type="submission" date="2017-06" db="EMBL/GenBank/DDBJ databases">
        <title>Draft Genome Sequence of Natranaerobius trueperi halophilic, alkalithermophilic bacteria from soda lakes.</title>
        <authorList>
            <person name="Zhao B."/>
        </authorList>
    </citation>
    <scope>NUCLEOTIDE SEQUENCE [LARGE SCALE GENOMIC DNA]</scope>
    <source>
        <strain evidence="14 15">DSM 18760</strain>
    </source>
</reference>
<evidence type="ECO:0000256" key="1">
    <source>
        <dbReference type="ARBA" id="ARBA00008428"/>
    </source>
</evidence>
<dbReference type="PANTHER" id="PTHR30153">
    <property type="entry name" value="REPLICATIVE DNA HELICASE DNAB"/>
    <property type="match status" value="1"/>
</dbReference>
<evidence type="ECO:0000256" key="3">
    <source>
        <dbReference type="ARBA" id="ARBA00022705"/>
    </source>
</evidence>
<sequence length="444" mass="49904">MTDRLPPQNVEAEQSVLGAMLIDGEAISTVTEILKTNDFYKDSHEKIYEAILKLGEEGEPVDLVTLSEQLRNDGILEAIGGIDYLTDLANAVPTSAHVHYYAKIVQEKSLLRQLISASTKIVSMSYEDPDEVEKLLDESEKLIFEVSQKTSTQDFVPVKEVLMETFDKIEHLYHNQGNVTGIPTGFIDLDQRLSGLQPSDLVILAARPSMGKTTLALNMAQHIAVKEDRPVAIFSLEMSKDQLVQRMLCAEAQIDAHRLRTGNLSSEDWPKMTKAIGPLSEAPIFIDDTASITVMEMRAKARRLKAEHGLEAIFIDYLQLMQGSKNPENRQQEISQISRALKSLAKELNVPVISLSQLSRAVEQRQEKRPMLSDLLESGGIEANADVVLFIYRDDYYNPDSEKQNIAEVIVAKQRNGPIGTVDLWFENQHNKFLSIDYRYDDQV</sequence>
<dbReference type="CDD" id="cd00984">
    <property type="entry name" value="DnaB_C"/>
    <property type="match status" value="1"/>
</dbReference>
<accession>A0A226BZI6</accession>
<dbReference type="GO" id="GO:0016887">
    <property type="term" value="F:ATP hydrolysis activity"/>
    <property type="evidence" value="ECO:0007669"/>
    <property type="project" value="RHEA"/>
</dbReference>